<dbReference type="Proteomes" id="UP000769157">
    <property type="component" value="Unassembled WGS sequence"/>
</dbReference>
<dbReference type="AlphaFoldDB" id="A0A9P8PGS3"/>
<dbReference type="RefSeq" id="XP_046064347.1">
    <property type="nucleotide sequence ID" value="XM_046208248.1"/>
</dbReference>
<proteinExistence type="predicted"/>
<protein>
    <submittedName>
        <fullName evidence="2">Uncharacterized protein</fullName>
    </submittedName>
</protein>
<feature type="compositionally biased region" description="Polar residues" evidence="1">
    <location>
        <begin position="170"/>
        <end position="180"/>
    </location>
</feature>
<sequence>MNSMDSPLPVSMADIYQFRSDMDYRQETQEARQPDGLYSYNPEFIDSIQYELLPELVSEARVPLPEFKVDHQDSHLSMESPLSSSSISSSMFEVPNFTGFSFPPLDEYKFTEASEPQSRPETQNVFYSQTEFDNVETINTVELTKPFDTQKYSTTSPVLKSQKDEDAFESSDSQLQSPRNLSLDFDDRKKDNKYKKISDSRLSLSQLSHVLQLPNDIQETAKREKQILTIFKKDLNFPLGEKTWIRDTPSEERNILIDKLWKLVEMKHQYGYSKETLAIVIRRASYYLMQGRLRRERRLEKKKNGDIPWKRKSKSY</sequence>
<organism evidence="2 3">
    <name type="scientific">Ogataea philodendri</name>
    <dbReference type="NCBI Taxonomy" id="1378263"/>
    <lineage>
        <taxon>Eukaryota</taxon>
        <taxon>Fungi</taxon>
        <taxon>Dikarya</taxon>
        <taxon>Ascomycota</taxon>
        <taxon>Saccharomycotina</taxon>
        <taxon>Pichiomycetes</taxon>
        <taxon>Pichiales</taxon>
        <taxon>Pichiaceae</taxon>
        <taxon>Ogataea</taxon>
    </lineage>
</organism>
<dbReference type="EMBL" id="JAEUBE010000084">
    <property type="protein sequence ID" value="KAH3670979.1"/>
    <property type="molecule type" value="Genomic_DNA"/>
</dbReference>
<evidence type="ECO:0000256" key="1">
    <source>
        <dbReference type="SAM" id="MobiDB-lite"/>
    </source>
</evidence>
<gene>
    <name evidence="2" type="ORF">OGAPHI_000690</name>
</gene>
<comment type="caution">
    <text evidence="2">The sequence shown here is derived from an EMBL/GenBank/DDBJ whole genome shotgun (WGS) entry which is preliminary data.</text>
</comment>
<dbReference type="OrthoDB" id="4096434at2759"/>
<name>A0A9P8PGS3_9ASCO</name>
<keyword evidence="3" id="KW-1185">Reference proteome</keyword>
<evidence type="ECO:0000313" key="2">
    <source>
        <dbReference type="EMBL" id="KAH3670979.1"/>
    </source>
</evidence>
<accession>A0A9P8PGS3</accession>
<feature type="region of interest" description="Disordered" evidence="1">
    <location>
        <begin position="152"/>
        <end position="186"/>
    </location>
</feature>
<evidence type="ECO:0000313" key="3">
    <source>
        <dbReference type="Proteomes" id="UP000769157"/>
    </source>
</evidence>
<dbReference type="GeneID" id="70232658"/>
<reference evidence="2" key="1">
    <citation type="journal article" date="2021" name="Open Biol.">
        <title>Shared evolutionary footprints suggest mitochondrial oxidative damage underlies multiple complex I losses in fungi.</title>
        <authorList>
            <person name="Schikora-Tamarit M.A."/>
            <person name="Marcet-Houben M."/>
            <person name="Nosek J."/>
            <person name="Gabaldon T."/>
        </authorList>
    </citation>
    <scope>NUCLEOTIDE SEQUENCE</scope>
    <source>
        <strain evidence="2">CBS6075</strain>
    </source>
</reference>
<reference evidence="2" key="2">
    <citation type="submission" date="2021-01" db="EMBL/GenBank/DDBJ databases">
        <authorList>
            <person name="Schikora-Tamarit M.A."/>
        </authorList>
    </citation>
    <scope>NUCLEOTIDE SEQUENCE</scope>
    <source>
        <strain evidence="2">CBS6075</strain>
    </source>
</reference>